<gene>
    <name evidence="2" type="ORF">WMO13_03285</name>
</gene>
<dbReference type="EMBL" id="CP150637">
    <property type="protein sequence ID" value="WZW88421.1"/>
    <property type="molecule type" value="Genomic_DNA"/>
</dbReference>
<dbReference type="Gene3D" id="3.40.50.1110">
    <property type="entry name" value="SGNH hydrolase"/>
    <property type="match status" value="1"/>
</dbReference>
<dbReference type="RefSeq" id="WP_051396070.1">
    <property type="nucleotide sequence ID" value="NZ_AZOD01000005.1"/>
</dbReference>
<evidence type="ECO:0000313" key="2">
    <source>
        <dbReference type="EMBL" id="WZW88421.1"/>
    </source>
</evidence>
<keyword evidence="1" id="KW-0472">Membrane</keyword>
<dbReference type="CDD" id="cd01829">
    <property type="entry name" value="SGNH_hydrolase_peri2"/>
    <property type="match status" value="1"/>
</dbReference>
<proteinExistence type="predicted"/>
<dbReference type="GO" id="GO:0016787">
    <property type="term" value="F:hydrolase activity"/>
    <property type="evidence" value="ECO:0007669"/>
    <property type="project" value="UniProtKB-KW"/>
</dbReference>
<accession>A0ABZ3C4Q2</accession>
<evidence type="ECO:0000256" key="1">
    <source>
        <dbReference type="SAM" id="Phobius"/>
    </source>
</evidence>
<name>A0ABZ3C4Q2_9GAMM</name>
<protein>
    <submittedName>
        <fullName evidence="2">SGNH family hydrolase</fullName>
    </submittedName>
</protein>
<dbReference type="InterPro" id="IPR036514">
    <property type="entry name" value="SGNH_hydro_sf"/>
</dbReference>
<keyword evidence="3" id="KW-1185">Reference proteome</keyword>
<sequence length="494" mass="55309">MAKFKVAYILIITLLGMLFLYKDSINVYWIQTYHTDSPIVAVERQIQHWLNPDETIIATQSDQVGIQDDTQGTQDIEEHHDLAEAVIDRDTETVAVTDVEAREGTARQPAPQSATQSVIDMTESTPQSSEVANDSDLTINESVDGEEQLVDKVEIPALELGSIAGLNAETEQFVGPTVPQLPWDVILESGDKIFFVGDSLMQGVAPRVRQILYKRDNIDGVDLSKQSTGLAYPNFYNWPKVVAETLQQDGGIKAIVVYLGPNDPWDFPIPGRKKYLKFKSPEWERAYRGRIRNILLSAQQYNLPVIWLGAPCMRKDKLHKDMVYLNTLYQSEVTRFNGHYIPTSGILGCSDAGYEAYAQTEKGNQKVRTNDGIHFTVTGQRLLADRIIAELIILPEVLPELLQIESEDEILSVQEDIEDEIASQKMHSTLQTELQISTLQSGQTDAQSLEETPIMVENPSNEVPLKGNPSKEVPLKENPLKVNQVPITKLLLID</sequence>
<reference evidence="2 3" key="1">
    <citation type="submission" date="2024-03" db="EMBL/GenBank/DDBJ databases">
        <title>Complete Genome Sequence and Annotation of Ignatzschineria larvae DSM 13226.</title>
        <authorList>
            <person name="Cantrell E."/>
            <person name="Burcham Z.M."/>
        </authorList>
    </citation>
    <scope>NUCLEOTIDE SEQUENCE [LARGE SCALE GENOMIC DNA]</scope>
    <source>
        <strain evidence="2 3">DSM 13226</strain>
    </source>
</reference>
<dbReference type="SUPFAM" id="SSF52266">
    <property type="entry name" value="SGNH hydrolase"/>
    <property type="match status" value="1"/>
</dbReference>
<keyword evidence="1" id="KW-0812">Transmembrane</keyword>
<keyword evidence="1" id="KW-1133">Transmembrane helix</keyword>
<keyword evidence="2" id="KW-0378">Hydrolase</keyword>
<dbReference type="Proteomes" id="UP001449178">
    <property type="component" value="Chromosome"/>
</dbReference>
<dbReference type="Pfam" id="PF04311">
    <property type="entry name" value="DUF459"/>
    <property type="match status" value="1"/>
</dbReference>
<organism evidence="2 3">
    <name type="scientific">Ignatzschineria larvae DSM 13226</name>
    <dbReference type="NCBI Taxonomy" id="1111732"/>
    <lineage>
        <taxon>Bacteria</taxon>
        <taxon>Pseudomonadati</taxon>
        <taxon>Pseudomonadota</taxon>
        <taxon>Gammaproteobacteria</taxon>
        <taxon>Cardiobacteriales</taxon>
        <taxon>Ignatzschineriaceae</taxon>
        <taxon>Ignatzschineria</taxon>
    </lineage>
</organism>
<dbReference type="InterPro" id="IPR007407">
    <property type="entry name" value="DUF459"/>
</dbReference>
<feature type="transmembrane region" description="Helical" evidence="1">
    <location>
        <begin position="6"/>
        <end position="21"/>
    </location>
</feature>
<evidence type="ECO:0000313" key="3">
    <source>
        <dbReference type="Proteomes" id="UP001449178"/>
    </source>
</evidence>